<protein>
    <recommendedName>
        <fullName evidence="1">Amine oxidase domain-containing protein</fullName>
    </recommendedName>
</protein>
<dbReference type="Pfam" id="PF01593">
    <property type="entry name" value="Amino_oxidase"/>
    <property type="match status" value="1"/>
</dbReference>
<dbReference type="InterPro" id="IPR036188">
    <property type="entry name" value="FAD/NAD-bd_sf"/>
</dbReference>
<dbReference type="Gene3D" id="3.50.50.60">
    <property type="entry name" value="FAD/NAD(P)-binding domain"/>
    <property type="match status" value="1"/>
</dbReference>
<accession>A0A255ZM39</accession>
<dbReference type="Proteomes" id="UP000216035">
    <property type="component" value="Unassembled WGS sequence"/>
</dbReference>
<evidence type="ECO:0000313" key="3">
    <source>
        <dbReference type="Proteomes" id="UP000216035"/>
    </source>
</evidence>
<dbReference type="GO" id="GO:0016491">
    <property type="term" value="F:oxidoreductase activity"/>
    <property type="evidence" value="ECO:0007669"/>
    <property type="project" value="InterPro"/>
</dbReference>
<dbReference type="PANTHER" id="PTHR42841">
    <property type="entry name" value="AMINE OXIDASE"/>
    <property type="match status" value="1"/>
</dbReference>
<keyword evidence="3" id="KW-1185">Reference proteome</keyword>
<comment type="caution">
    <text evidence="2">The sequence shown here is derived from an EMBL/GenBank/DDBJ whole genome shotgun (WGS) entry which is preliminary data.</text>
</comment>
<feature type="domain" description="Amine oxidase" evidence="1">
    <location>
        <begin position="10"/>
        <end position="392"/>
    </location>
</feature>
<proteinExistence type="predicted"/>
<dbReference type="AlphaFoldDB" id="A0A255ZM39"/>
<evidence type="ECO:0000313" key="2">
    <source>
        <dbReference type="EMBL" id="OYQ41964.1"/>
    </source>
</evidence>
<dbReference type="EMBL" id="NOXX01000217">
    <property type="protein sequence ID" value="OYQ41964.1"/>
    <property type="molecule type" value="Genomic_DNA"/>
</dbReference>
<gene>
    <name evidence="2" type="ORF">CHX27_12685</name>
</gene>
<sequence>MKVAIIGGGLAGLTCAWYLKKNGIADVTVFESSDSVGGKVKTDLISGYRCDRGFQVLLPAYPETRKVLNYEALDLQRFDKGSLIFRNGKKIPFYDPENGVSALIQTVLKGPGSLRDKVLLLKLKLQLSRTSVDTILNSADTRTALAFLKDFGFSSSMIADFWKPFYQGVFLENDLQTDNRMLRFTFKMFAESGAAVPKNGMGAIPEQLAEFIGKENIRLETAVTAFDAHSVTTAVGETSTFDAVVCAFNYEKSVLYHSVSNYYFEAEQLPLESKHVLLNANAKRIVNNVVLMSCVAPNYSSTNKQLISVSANGTGWTNEQITNDLQLLFGAQVRDWKLVKYYEIYEALPNLNPIRSFSSQQKAGVYYCGDYLTQGSINGAMQSGRITAEAILNSRK</sequence>
<dbReference type="InterPro" id="IPR002937">
    <property type="entry name" value="Amino_oxidase"/>
</dbReference>
<dbReference type="PRINTS" id="PR00419">
    <property type="entry name" value="ADXRDTASE"/>
</dbReference>
<name>A0A255ZM39_9FLAO</name>
<dbReference type="OrthoDB" id="9767561at2"/>
<dbReference type="SUPFAM" id="SSF51905">
    <property type="entry name" value="FAD/NAD(P)-binding domain"/>
    <property type="match status" value="1"/>
</dbReference>
<organism evidence="2 3">
    <name type="scientific">Flavobacterium aurantiibacter</name>
    <dbReference type="NCBI Taxonomy" id="2023067"/>
    <lineage>
        <taxon>Bacteria</taxon>
        <taxon>Pseudomonadati</taxon>
        <taxon>Bacteroidota</taxon>
        <taxon>Flavobacteriia</taxon>
        <taxon>Flavobacteriales</taxon>
        <taxon>Flavobacteriaceae</taxon>
        <taxon>Flavobacterium</taxon>
    </lineage>
</organism>
<dbReference type="RefSeq" id="WP_094487134.1">
    <property type="nucleotide sequence ID" value="NZ_NOXX01000217.1"/>
</dbReference>
<evidence type="ECO:0000259" key="1">
    <source>
        <dbReference type="Pfam" id="PF01593"/>
    </source>
</evidence>
<reference evidence="2 3" key="1">
    <citation type="submission" date="2017-07" db="EMBL/GenBank/DDBJ databases">
        <title>Flavobacterium cyanobacteriorum sp. nov., isolated from cyanobacterial aggregates in a eutrophic lake.</title>
        <authorList>
            <person name="Cai H."/>
        </authorList>
    </citation>
    <scope>NUCLEOTIDE SEQUENCE [LARGE SCALE GENOMIC DNA]</scope>
    <source>
        <strain evidence="2 3">TH167</strain>
    </source>
</reference>